<dbReference type="KEGG" id="anf:AQPE_4996"/>
<dbReference type="PANTHER" id="PTHR43031:SF16">
    <property type="entry name" value="OXIDOREDUCTASE"/>
    <property type="match status" value="1"/>
</dbReference>
<evidence type="ECO:0000259" key="1">
    <source>
        <dbReference type="PROSITE" id="PS50206"/>
    </source>
</evidence>
<sequence>MKTTDKPILQDFHIEGVKHINPSDALEAIKSGEAVMLDVREINEVKLESVPLDRVLNHPMSVIMDRLSYIAKDQNIIVACPGGVRSVKVANLLLMHGYPSVANLEGGLTMWKAKGLPFESNLSFGGCGCNSGTKLNTNDTPLKNSFTANDFKNLKRI</sequence>
<accession>A0A5K7SGQ2</accession>
<dbReference type="RefSeq" id="WP_318348899.1">
    <property type="nucleotide sequence ID" value="NZ_AP018694.1"/>
</dbReference>
<dbReference type="InterPro" id="IPR001763">
    <property type="entry name" value="Rhodanese-like_dom"/>
</dbReference>
<feature type="domain" description="Rhodanese" evidence="1">
    <location>
        <begin position="30"/>
        <end position="120"/>
    </location>
</feature>
<dbReference type="AlphaFoldDB" id="A0A5K7SGQ2"/>
<protein>
    <submittedName>
        <fullName evidence="2">Rhodanese domain protein</fullName>
    </submittedName>
</protein>
<dbReference type="InterPro" id="IPR050229">
    <property type="entry name" value="GlpE_sulfurtransferase"/>
</dbReference>
<keyword evidence="3" id="KW-1185">Reference proteome</keyword>
<evidence type="ECO:0000313" key="2">
    <source>
        <dbReference type="EMBL" id="BBE20802.1"/>
    </source>
</evidence>
<dbReference type="SUPFAM" id="SSF52821">
    <property type="entry name" value="Rhodanese/Cell cycle control phosphatase"/>
    <property type="match status" value="1"/>
</dbReference>
<dbReference type="InterPro" id="IPR036873">
    <property type="entry name" value="Rhodanese-like_dom_sf"/>
</dbReference>
<dbReference type="CDD" id="cd00158">
    <property type="entry name" value="RHOD"/>
    <property type="match status" value="1"/>
</dbReference>
<dbReference type="PROSITE" id="PS50206">
    <property type="entry name" value="RHODANESE_3"/>
    <property type="match status" value="1"/>
</dbReference>
<proteinExistence type="predicted"/>
<dbReference type="Proteomes" id="UP001193389">
    <property type="component" value="Chromosome"/>
</dbReference>
<dbReference type="SMART" id="SM00450">
    <property type="entry name" value="RHOD"/>
    <property type="match status" value="1"/>
</dbReference>
<dbReference type="PANTHER" id="PTHR43031">
    <property type="entry name" value="FAD-DEPENDENT OXIDOREDUCTASE"/>
    <property type="match status" value="1"/>
</dbReference>
<reference evidence="2" key="1">
    <citation type="journal article" date="2020" name="Int. J. Syst. Evol. Microbiol.">
        <title>Aquipluma nitroreducens gen. nov. sp. nov., a novel facultatively anaerobic bacterium isolated from a freshwater lake.</title>
        <authorList>
            <person name="Watanabe M."/>
            <person name="Kojima H."/>
            <person name="Fukui M."/>
        </authorList>
    </citation>
    <scope>NUCLEOTIDE SEQUENCE</scope>
    <source>
        <strain evidence="2">MeG22</strain>
    </source>
</reference>
<dbReference type="Pfam" id="PF00581">
    <property type="entry name" value="Rhodanese"/>
    <property type="match status" value="1"/>
</dbReference>
<name>A0A5K7SGQ2_9BACT</name>
<organism evidence="2 3">
    <name type="scientific">Aquipluma nitroreducens</name>
    <dbReference type="NCBI Taxonomy" id="2010828"/>
    <lineage>
        <taxon>Bacteria</taxon>
        <taxon>Pseudomonadati</taxon>
        <taxon>Bacteroidota</taxon>
        <taxon>Bacteroidia</taxon>
        <taxon>Marinilabiliales</taxon>
        <taxon>Prolixibacteraceae</taxon>
        <taxon>Aquipluma</taxon>
    </lineage>
</organism>
<dbReference type="EMBL" id="AP018694">
    <property type="protein sequence ID" value="BBE20802.1"/>
    <property type="molecule type" value="Genomic_DNA"/>
</dbReference>
<evidence type="ECO:0000313" key="3">
    <source>
        <dbReference type="Proteomes" id="UP001193389"/>
    </source>
</evidence>
<gene>
    <name evidence="2" type="ORF">AQPE_4996</name>
</gene>
<dbReference type="Gene3D" id="3.40.250.10">
    <property type="entry name" value="Rhodanese-like domain"/>
    <property type="match status" value="1"/>
</dbReference>